<evidence type="ECO:0000313" key="1">
    <source>
        <dbReference type="EMBL" id="BAN25148.1"/>
    </source>
</evidence>
<gene>
    <name evidence="1" type="ORF">BRPE64_BCDS04870</name>
</gene>
<accession>R4WKR5</accession>
<organism evidence="1 2">
    <name type="scientific">Caballeronia insecticola</name>
    <dbReference type="NCBI Taxonomy" id="758793"/>
    <lineage>
        <taxon>Bacteria</taxon>
        <taxon>Pseudomonadati</taxon>
        <taxon>Pseudomonadota</taxon>
        <taxon>Betaproteobacteria</taxon>
        <taxon>Burkholderiales</taxon>
        <taxon>Burkholderiaceae</taxon>
        <taxon>Caballeronia</taxon>
    </lineage>
</organism>
<dbReference type="HOGENOM" id="CLU_3266875_0_0_4"/>
<dbReference type="STRING" id="758793.BRPE64_BCDS04870"/>
<evidence type="ECO:0000313" key="2">
    <source>
        <dbReference type="Proteomes" id="UP000013966"/>
    </source>
</evidence>
<reference evidence="1 2" key="2">
    <citation type="journal article" date="2018" name="Int. J. Syst. Evol. Microbiol.">
        <title>Burkholderia insecticola sp. nov., a gut symbiotic bacterium of the bean bug Riptortus pedestris.</title>
        <authorList>
            <person name="Takeshita K."/>
            <person name="Tamaki H."/>
            <person name="Ohbayashi T."/>
            <person name="Meng X.-Y."/>
            <person name="Sone T."/>
            <person name="Mitani Y."/>
            <person name="Peeters C."/>
            <person name="Kikuchi Y."/>
            <person name="Vandamme P."/>
        </authorList>
    </citation>
    <scope>NUCLEOTIDE SEQUENCE [LARGE SCALE GENOMIC DNA]</scope>
    <source>
        <strain evidence="1">RPE64</strain>
    </source>
</reference>
<protein>
    <submittedName>
        <fullName evidence="1">Uncharacterized protein</fullName>
    </submittedName>
</protein>
<name>R4WKR5_9BURK</name>
<dbReference type="AlphaFoldDB" id="R4WKR5"/>
<reference evidence="1 2" key="1">
    <citation type="journal article" date="2013" name="Genome Announc.">
        <title>Complete Genome Sequence of Burkholderia sp. Strain RPE64, Bacterial Symbiont of the Bean Bug Riptortus pedestris.</title>
        <authorList>
            <person name="Shibata T.F."/>
            <person name="Maeda T."/>
            <person name="Nikoh N."/>
            <person name="Yamaguchi K."/>
            <person name="Oshima K."/>
            <person name="Hattori M."/>
            <person name="Nishiyama T."/>
            <person name="Hasebe M."/>
            <person name="Fukatsu T."/>
            <person name="Kikuchi Y."/>
            <person name="Shigenobu S."/>
        </authorList>
    </citation>
    <scope>NUCLEOTIDE SEQUENCE [LARGE SCALE GENOMIC DNA]</scope>
</reference>
<proteinExistence type="predicted"/>
<dbReference type="KEGG" id="buo:BRPE64_BCDS04870"/>
<sequence length="41" mass="4901">MFLIIFVRDSILRYRLIAEQIMTRASLRDSLFPFIMKPVAQ</sequence>
<dbReference type="Proteomes" id="UP000013966">
    <property type="component" value="Chromosome 2"/>
</dbReference>
<dbReference type="EMBL" id="AP013059">
    <property type="protein sequence ID" value="BAN25148.1"/>
    <property type="molecule type" value="Genomic_DNA"/>
</dbReference>
<keyword evidence="2" id="KW-1185">Reference proteome</keyword>